<evidence type="ECO:0000256" key="5">
    <source>
        <dbReference type="ARBA" id="ARBA00023274"/>
    </source>
</evidence>
<comment type="similarity">
    <text evidence="2">Belongs to the mitochondrion-specific ribosomal protein mL49 family.</text>
</comment>
<proteinExistence type="inferred from homology"/>
<accession>A0ABP0E5Q1</accession>
<evidence type="ECO:0000256" key="3">
    <source>
        <dbReference type="ARBA" id="ARBA00022980"/>
    </source>
</evidence>
<gene>
    <name evidence="7" type="primary">IMG2</name>
    <name evidence="7" type="ORF">CAAN4_A04896</name>
</gene>
<dbReference type="Pfam" id="PF05046">
    <property type="entry name" value="Img2"/>
    <property type="match status" value="1"/>
</dbReference>
<comment type="subcellular location">
    <subcellularLocation>
        <location evidence="1">Mitochondrion</location>
    </subcellularLocation>
</comment>
<dbReference type="Gene3D" id="3.30.780.10">
    <property type="entry name" value="SUI1-like domain"/>
    <property type="match status" value="1"/>
</dbReference>
<evidence type="ECO:0000256" key="6">
    <source>
        <dbReference type="ARBA" id="ARBA00035191"/>
    </source>
</evidence>
<keyword evidence="3 7" id="KW-0689">Ribosomal protein</keyword>
<evidence type="ECO:0000256" key="4">
    <source>
        <dbReference type="ARBA" id="ARBA00023128"/>
    </source>
</evidence>
<evidence type="ECO:0000313" key="8">
    <source>
        <dbReference type="Proteomes" id="UP001497600"/>
    </source>
</evidence>
<evidence type="ECO:0000256" key="2">
    <source>
        <dbReference type="ARBA" id="ARBA00005677"/>
    </source>
</evidence>
<sequence length="127" mass="14365">MTPARSSLKKLYIESIPRNITPYQFPALASIGRPAVELPNETFGKQNYYISKTKFGHWPVYLKIQNTKITTEIKKLQGDVHQFKADLLKAIPGLDEGHVTVNSHAGYVNVKGDLVQLIKQVFNEKIK</sequence>
<protein>
    <recommendedName>
        <fullName evidence="6">Large ribosomal subunit protein mL49</fullName>
    </recommendedName>
</protein>
<keyword evidence="8" id="KW-1185">Reference proteome</keyword>
<dbReference type="EMBL" id="OZ004253">
    <property type="protein sequence ID" value="CAK7892886.1"/>
    <property type="molecule type" value="Genomic_DNA"/>
</dbReference>
<dbReference type="PANTHER" id="PTHR13477">
    <property type="entry name" value="MITOCHONDRIAL 39S RIBOSOMAL PROTEIN L49"/>
    <property type="match status" value="1"/>
</dbReference>
<reference evidence="7 8" key="1">
    <citation type="submission" date="2024-01" db="EMBL/GenBank/DDBJ databases">
        <authorList>
            <consortium name="Genoscope - CEA"/>
            <person name="William W."/>
        </authorList>
    </citation>
    <scope>NUCLEOTIDE SEQUENCE [LARGE SCALE GENOMIC DNA]</scope>
    <source>
        <strain evidence="7 8">29B2s-10</strain>
    </source>
</reference>
<evidence type="ECO:0000313" key="7">
    <source>
        <dbReference type="EMBL" id="CAK7892886.1"/>
    </source>
</evidence>
<organism evidence="7 8">
    <name type="scientific">[Candida] anglica</name>
    <dbReference type="NCBI Taxonomy" id="148631"/>
    <lineage>
        <taxon>Eukaryota</taxon>
        <taxon>Fungi</taxon>
        <taxon>Dikarya</taxon>
        <taxon>Ascomycota</taxon>
        <taxon>Saccharomycotina</taxon>
        <taxon>Pichiomycetes</taxon>
        <taxon>Debaryomycetaceae</taxon>
        <taxon>Kurtzmaniella</taxon>
    </lineage>
</organism>
<dbReference type="InterPro" id="IPR007740">
    <property type="entry name" value="Ribosomal_mL49"/>
</dbReference>
<dbReference type="Proteomes" id="UP001497600">
    <property type="component" value="Chromosome A"/>
</dbReference>
<dbReference type="GO" id="GO:0005840">
    <property type="term" value="C:ribosome"/>
    <property type="evidence" value="ECO:0007669"/>
    <property type="project" value="UniProtKB-KW"/>
</dbReference>
<keyword evidence="4" id="KW-0496">Mitochondrion</keyword>
<evidence type="ECO:0000256" key="1">
    <source>
        <dbReference type="ARBA" id="ARBA00004173"/>
    </source>
</evidence>
<dbReference type="PANTHER" id="PTHR13477:SF0">
    <property type="entry name" value="LARGE RIBOSOMAL SUBUNIT PROTEIN ML49"/>
    <property type="match status" value="1"/>
</dbReference>
<name>A0ABP0E5Q1_9ASCO</name>
<keyword evidence="5" id="KW-0687">Ribonucleoprotein</keyword>